<dbReference type="SMART" id="SM00324">
    <property type="entry name" value="RhoGAP"/>
    <property type="match status" value="1"/>
</dbReference>
<dbReference type="EMBL" id="MNAD01000281">
    <property type="protein sequence ID" value="OJT14508.1"/>
    <property type="molecule type" value="Genomic_DNA"/>
</dbReference>
<dbReference type="GO" id="GO:0005938">
    <property type="term" value="C:cell cortex"/>
    <property type="evidence" value="ECO:0007669"/>
    <property type="project" value="TreeGrafter"/>
</dbReference>
<evidence type="ECO:0000256" key="2">
    <source>
        <dbReference type="SAM" id="MobiDB-lite"/>
    </source>
</evidence>
<evidence type="ECO:0000259" key="3">
    <source>
        <dbReference type="PROSITE" id="PS50238"/>
    </source>
</evidence>
<accession>A0A1M2W3T2</accession>
<dbReference type="PROSITE" id="PS50238">
    <property type="entry name" value="RHOGAP"/>
    <property type="match status" value="1"/>
</dbReference>
<dbReference type="SUPFAM" id="SSF48350">
    <property type="entry name" value="GTPase activation domain, GAP"/>
    <property type="match status" value="1"/>
</dbReference>
<dbReference type="InterPro" id="IPR051025">
    <property type="entry name" value="RhoGAP"/>
</dbReference>
<name>A0A1M2W3T2_TRAPU</name>
<dbReference type="GO" id="GO:0007165">
    <property type="term" value="P:signal transduction"/>
    <property type="evidence" value="ECO:0007669"/>
    <property type="project" value="InterPro"/>
</dbReference>
<dbReference type="Gene3D" id="1.10.555.10">
    <property type="entry name" value="Rho GTPase activation protein"/>
    <property type="match status" value="1"/>
</dbReference>
<dbReference type="PANTHER" id="PTHR15228:SF25">
    <property type="entry name" value="F-BAR DOMAIN-CONTAINING PROTEIN"/>
    <property type="match status" value="1"/>
</dbReference>
<feature type="domain" description="Rho-GAP" evidence="3">
    <location>
        <begin position="182"/>
        <end position="442"/>
    </location>
</feature>
<feature type="region of interest" description="Disordered" evidence="2">
    <location>
        <begin position="310"/>
        <end position="348"/>
    </location>
</feature>
<dbReference type="GO" id="GO:0005096">
    <property type="term" value="F:GTPase activator activity"/>
    <property type="evidence" value="ECO:0007669"/>
    <property type="project" value="UniProtKB-KW"/>
</dbReference>
<feature type="compositionally biased region" description="Basic and acidic residues" evidence="2">
    <location>
        <begin position="39"/>
        <end position="48"/>
    </location>
</feature>
<dbReference type="InterPro" id="IPR008936">
    <property type="entry name" value="Rho_GTPase_activation_prot"/>
</dbReference>
<dbReference type="AlphaFoldDB" id="A0A1M2W3T2"/>
<dbReference type="InterPro" id="IPR000198">
    <property type="entry name" value="RhoGAP_dom"/>
</dbReference>
<dbReference type="GO" id="GO:0060237">
    <property type="term" value="P:regulation of fungal-type cell wall organization"/>
    <property type="evidence" value="ECO:0007669"/>
    <property type="project" value="TreeGrafter"/>
</dbReference>
<organism evidence="4 5">
    <name type="scientific">Trametes pubescens</name>
    <name type="common">White-rot fungus</name>
    <dbReference type="NCBI Taxonomy" id="154538"/>
    <lineage>
        <taxon>Eukaryota</taxon>
        <taxon>Fungi</taxon>
        <taxon>Dikarya</taxon>
        <taxon>Basidiomycota</taxon>
        <taxon>Agaricomycotina</taxon>
        <taxon>Agaricomycetes</taxon>
        <taxon>Polyporales</taxon>
        <taxon>Polyporaceae</taxon>
        <taxon>Trametes</taxon>
    </lineage>
</organism>
<keyword evidence="5" id="KW-1185">Reference proteome</keyword>
<sequence length="690" mass="74641">MGLSAVDMENDRLARACGQGPILVDFRSQPVTPSGSRVAESHRSRLSDKSTGISAADRLALPIPQDSDDPLLDIPFALSWGLRPRATSVRVPQRQSTTRNPARPRSASQPASIPLFQLGSPRGGLRSLREALEEEGVLLEDCLDVQEVFERWESQGERSSARGEAVHHKTFGSSVSTAVKCASMSTVLGGYQHNVPWVVYACVEELNRTGIYQPGLFRAVPNRIRLARLKEAFDLCPPICALSSDLDEMCPRMTPTLSTTRASLRKESMPDICALLKKYLDLLPEPLLDANLAAALHMLCVQPSLAREEAEADSTDSGSDGGYFASHARARSAPSPSPSSTSTADLPMTPSEHRDALLLLEAPQVLLAQHLLRLAPPPALALLAYLLGFFTQLPLCPDNGMGFADVARMFGRVLIGGADVGVVRGCVHWLLERWARISDGLFDVAAGQDDGPVHTESAPVTACRSTFDASARSPPLGSSENTPRVRQGEGNAEEGEVGLARMQMPYDPGLLERGHRPHLTSVSSNSSTTTIASLESEDMLDLDTPYTFGSAKDAAYVEEAQPGVTEYDAPFDAFERATRVMANYTLDREYVSCPPSPRHYARARDGESNVNALYSPSPSVRSLDIESSWECYSGSTTRSRCSPAPPGTTSLRWARSSSEGYPDSDCESCGEPYRGGPNENTPRNSASFDE</sequence>
<feature type="compositionally biased region" description="Polar residues" evidence="2">
    <location>
        <begin position="93"/>
        <end position="111"/>
    </location>
</feature>
<dbReference type="Pfam" id="PF00620">
    <property type="entry name" value="RhoGAP"/>
    <property type="match status" value="1"/>
</dbReference>
<dbReference type="OrthoDB" id="79452at2759"/>
<feature type="region of interest" description="Disordered" evidence="2">
    <location>
        <begin position="634"/>
        <end position="690"/>
    </location>
</feature>
<feature type="region of interest" description="Disordered" evidence="2">
    <location>
        <begin position="467"/>
        <end position="493"/>
    </location>
</feature>
<proteinExistence type="predicted"/>
<feature type="region of interest" description="Disordered" evidence="2">
    <location>
        <begin position="27"/>
        <end position="51"/>
    </location>
</feature>
<feature type="compositionally biased region" description="Low complexity" evidence="2">
    <location>
        <begin position="325"/>
        <end position="344"/>
    </location>
</feature>
<evidence type="ECO:0000256" key="1">
    <source>
        <dbReference type="ARBA" id="ARBA00022468"/>
    </source>
</evidence>
<comment type="caution">
    <text evidence="4">The sequence shown here is derived from an EMBL/GenBank/DDBJ whole genome shotgun (WGS) entry which is preliminary data.</text>
</comment>
<dbReference type="PANTHER" id="PTHR15228">
    <property type="entry name" value="SPERMATHECAL PHYSIOLOGY VARIANT"/>
    <property type="match status" value="1"/>
</dbReference>
<dbReference type="STRING" id="154538.A0A1M2W3T2"/>
<protein>
    <recommendedName>
        <fullName evidence="3">Rho-GAP domain-containing protein</fullName>
    </recommendedName>
</protein>
<gene>
    <name evidence="4" type="ORF">TRAPUB_8954</name>
</gene>
<feature type="compositionally biased region" description="Polar residues" evidence="2">
    <location>
        <begin position="647"/>
        <end position="659"/>
    </location>
</feature>
<feature type="compositionally biased region" description="Polar residues" evidence="2">
    <location>
        <begin position="678"/>
        <end position="690"/>
    </location>
</feature>
<dbReference type="OMA" id="WARISDG"/>
<feature type="region of interest" description="Disordered" evidence="2">
    <location>
        <begin position="87"/>
        <end position="118"/>
    </location>
</feature>
<keyword evidence="1" id="KW-0343">GTPase activation</keyword>
<evidence type="ECO:0000313" key="4">
    <source>
        <dbReference type="EMBL" id="OJT14508.1"/>
    </source>
</evidence>
<dbReference type="Proteomes" id="UP000184267">
    <property type="component" value="Unassembled WGS sequence"/>
</dbReference>
<evidence type="ECO:0000313" key="5">
    <source>
        <dbReference type="Proteomes" id="UP000184267"/>
    </source>
</evidence>
<reference evidence="4 5" key="1">
    <citation type="submission" date="2016-10" db="EMBL/GenBank/DDBJ databases">
        <title>Genome sequence of the basidiomycete white-rot fungus Trametes pubescens.</title>
        <authorList>
            <person name="Makela M.R."/>
            <person name="Granchi Z."/>
            <person name="Peng M."/>
            <person name="De Vries R.P."/>
            <person name="Grigoriev I."/>
            <person name="Riley R."/>
            <person name="Hilden K."/>
        </authorList>
    </citation>
    <scope>NUCLEOTIDE SEQUENCE [LARGE SCALE GENOMIC DNA]</scope>
    <source>
        <strain evidence="4 5">FBCC735</strain>
    </source>
</reference>